<evidence type="ECO:0000259" key="1">
    <source>
        <dbReference type="Pfam" id="PF13622"/>
    </source>
</evidence>
<dbReference type="RefSeq" id="XP_056056226.1">
    <property type="nucleotide sequence ID" value="XM_056199372.1"/>
</dbReference>
<feature type="domain" description="Acyl-CoA thioesterase-like C-terminal" evidence="2">
    <location>
        <begin position="151"/>
        <end position="289"/>
    </location>
</feature>
<dbReference type="PANTHER" id="PTHR38110:SF1">
    <property type="entry name" value="THIOESTERASE DOMAIN-CONTAINING PROTEIN"/>
    <property type="match status" value="1"/>
</dbReference>
<dbReference type="InterPro" id="IPR052389">
    <property type="entry name" value="Sec_Metab_Biosynth-Assoc"/>
</dbReference>
<dbReference type="SUPFAM" id="SSF54637">
    <property type="entry name" value="Thioesterase/thiol ester dehydrase-isomerase"/>
    <property type="match status" value="1"/>
</dbReference>
<sequence length="306" mass="33987">MHGAVEKLGHGAYSADLISTLCIGNVPHGGFLAFVFLEATKAYLQKEVHQNIMLGHWEFLFPTKVGRAILLVEEVKTGKRMSVLHIKLYQGDISENAPWIKSSSYAATTAYITAETSEINIGVSIPTGWHSAPSSMPKLRLLPPAGDGDWQRLHVPPVAKALQHVEFYVLSSQDPTLATRDYWIRLAGGGNFSNASLGFVCDVGPPVFIDSFRSAAEKTVARSSSKRDSWYPTLVMDMQTKQQLPEMGIEWLRLRFQSKVVHNDRLDVEVLVFDELGDLITISHHVVMIVDMEQKNTARGEQKASI</sequence>
<proteinExistence type="predicted"/>
<comment type="caution">
    <text evidence="3">The sequence shown here is derived from an EMBL/GenBank/DDBJ whole genome shotgun (WGS) entry which is preliminary data.</text>
</comment>
<gene>
    <name evidence="3" type="ORF">LMH87_001315</name>
</gene>
<dbReference type="Pfam" id="PF20789">
    <property type="entry name" value="4HBT_3C"/>
    <property type="match status" value="1"/>
</dbReference>
<dbReference type="InterPro" id="IPR029069">
    <property type="entry name" value="HotDog_dom_sf"/>
</dbReference>
<dbReference type="Proteomes" id="UP001144673">
    <property type="component" value="Chromosome 6"/>
</dbReference>
<dbReference type="PANTHER" id="PTHR38110">
    <property type="entry name" value="CHROMOSOME 23, WHOLE GENOME SHOTGUN SEQUENCE"/>
    <property type="match status" value="1"/>
</dbReference>
<dbReference type="EMBL" id="JAJHUN010000007">
    <property type="protein sequence ID" value="KAJ4156102.1"/>
    <property type="molecule type" value="Genomic_DNA"/>
</dbReference>
<evidence type="ECO:0000313" key="3">
    <source>
        <dbReference type="EMBL" id="KAJ4156102.1"/>
    </source>
</evidence>
<dbReference type="InterPro" id="IPR049450">
    <property type="entry name" value="ACOT8-like_C"/>
</dbReference>
<reference evidence="3" key="1">
    <citation type="journal article" date="2023" name="Access Microbiol">
        <title>De-novo genome assembly for Akanthomyces muscarius, a biocontrol agent of insect agricultural pests.</title>
        <authorList>
            <person name="Erdos Z."/>
            <person name="Studholme D.J."/>
            <person name="Raymond B."/>
            <person name="Sharma M."/>
        </authorList>
    </citation>
    <scope>NUCLEOTIDE SEQUENCE</scope>
    <source>
        <strain evidence="3">Ve6</strain>
    </source>
</reference>
<dbReference type="InterPro" id="IPR049449">
    <property type="entry name" value="TesB_ACOT8-like_N"/>
</dbReference>
<evidence type="ECO:0000313" key="4">
    <source>
        <dbReference type="Proteomes" id="UP001144673"/>
    </source>
</evidence>
<evidence type="ECO:0000259" key="2">
    <source>
        <dbReference type="Pfam" id="PF20789"/>
    </source>
</evidence>
<feature type="domain" description="Acyl-CoA thioesterase-like N-terminal HotDog" evidence="1">
    <location>
        <begin position="21"/>
        <end position="98"/>
    </location>
</feature>
<dbReference type="Pfam" id="PF13622">
    <property type="entry name" value="4HBT_3"/>
    <property type="match status" value="1"/>
</dbReference>
<dbReference type="Gene3D" id="2.40.160.210">
    <property type="entry name" value="Acyl-CoA thioesterase, double hotdog domain"/>
    <property type="match status" value="1"/>
</dbReference>
<organism evidence="3 4">
    <name type="scientific">Akanthomyces muscarius</name>
    <name type="common">Entomopathogenic fungus</name>
    <name type="synonym">Lecanicillium muscarium</name>
    <dbReference type="NCBI Taxonomy" id="2231603"/>
    <lineage>
        <taxon>Eukaryota</taxon>
        <taxon>Fungi</taxon>
        <taxon>Dikarya</taxon>
        <taxon>Ascomycota</taxon>
        <taxon>Pezizomycotina</taxon>
        <taxon>Sordariomycetes</taxon>
        <taxon>Hypocreomycetidae</taxon>
        <taxon>Hypocreales</taxon>
        <taxon>Cordycipitaceae</taxon>
        <taxon>Akanthomyces</taxon>
    </lineage>
</organism>
<dbReference type="GeneID" id="80888474"/>
<dbReference type="AlphaFoldDB" id="A0A9W8QGA4"/>
<accession>A0A9W8QGA4</accession>
<dbReference type="InterPro" id="IPR042171">
    <property type="entry name" value="Acyl-CoA_hotdog"/>
</dbReference>
<name>A0A9W8QGA4_AKAMU</name>
<evidence type="ECO:0008006" key="5">
    <source>
        <dbReference type="Google" id="ProtNLM"/>
    </source>
</evidence>
<protein>
    <recommendedName>
        <fullName evidence="5">Thioesterase</fullName>
    </recommendedName>
</protein>
<keyword evidence="4" id="KW-1185">Reference proteome</keyword>
<dbReference type="KEGG" id="amus:LMH87_001315"/>